<evidence type="ECO:0000313" key="13">
    <source>
        <dbReference type="Proteomes" id="UP000199158"/>
    </source>
</evidence>
<keyword evidence="12" id="KW-0969">Cilium</keyword>
<feature type="transmembrane region" description="Helical" evidence="9">
    <location>
        <begin position="429"/>
        <end position="448"/>
    </location>
</feature>
<dbReference type="InterPro" id="IPR043427">
    <property type="entry name" value="YscJ/FliF"/>
</dbReference>
<dbReference type="Gene3D" id="3.30.300.30">
    <property type="match status" value="1"/>
</dbReference>
<organism evidence="12 13">
    <name type="scientific">Hydrogenoanaerobacterium saccharovorans</name>
    <dbReference type="NCBI Taxonomy" id="474960"/>
    <lineage>
        <taxon>Bacteria</taxon>
        <taxon>Bacillati</taxon>
        <taxon>Bacillota</taxon>
        <taxon>Clostridia</taxon>
        <taxon>Eubacteriales</taxon>
        <taxon>Oscillospiraceae</taxon>
        <taxon>Hydrogenoanaerobacterium</taxon>
    </lineage>
</organism>
<sequence>MVEQVKKGIHTTKEYWAKQTKKKKIILAGSAAGIILFAIIVAVLFNLANVPYSVLYPGMSPEESAEVFAALQSRSVPVQRNAEGEVLVPKDQVGNAMLDMAALGYPKTTLPFDIFSNNAGFTTTEFEKKQYLLMNLQDRIERTLKQMNGVKNAVVTLNVPQESTYVWEEEKKKSTGSVSLSLLPGYTMAPEKVSAIKKLVASSVPQLLPEDVTIIDSETMKEMASSEDSKDSGLLGLERLGFEAEVEKKMEEKVLKVLSLGYGPEDLMVSATVVIDYDRMITENMQYVPETNGDGIKQKVDEKYAMDKNQAAKGVPGEENNTDIPVYVDQDGDGTLDYVDYSKNVDYLVSYIKQQIEKDYAQLKTASIAITVKDSNLTPQKKEALIETASKAANVAPENISVNNFIIDNGNAVPASGGAINKILQSKPFWIAGAVAVLALIITIILLLTRKKKVKEEETTEQEMPEIEIPKLDVSAMQKEVDEHRKALREQAKAFSSKDNAITDEVREFSQTNPEITAALIRAWLKEGE</sequence>
<proteinExistence type="inferred from homology"/>
<feature type="domain" description="Flagellar M-ring N-terminal" evidence="10">
    <location>
        <begin position="51"/>
        <end position="218"/>
    </location>
</feature>
<dbReference type="GO" id="GO:0003774">
    <property type="term" value="F:cytoskeletal motor activity"/>
    <property type="evidence" value="ECO:0007669"/>
    <property type="project" value="InterPro"/>
</dbReference>
<evidence type="ECO:0000256" key="1">
    <source>
        <dbReference type="ARBA" id="ARBA00004117"/>
    </source>
</evidence>
<evidence type="ECO:0000256" key="2">
    <source>
        <dbReference type="ARBA" id="ARBA00004651"/>
    </source>
</evidence>
<comment type="subcellular location">
    <subcellularLocation>
        <location evidence="1">Bacterial flagellum basal body</location>
    </subcellularLocation>
    <subcellularLocation>
        <location evidence="2">Cell membrane</location>
        <topology evidence="2">Multi-pass membrane protein</topology>
    </subcellularLocation>
</comment>
<evidence type="ECO:0000256" key="5">
    <source>
        <dbReference type="ARBA" id="ARBA00022692"/>
    </source>
</evidence>
<dbReference type="InterPro" id="IPR006182">
    <property type="entry name" value="FliF_N_dom"/>
</dbReference>
<dbReference type="InterPro" id="IPR000067">
    <property type="entry name" value="FlgMring_FliF"/>
</dbReference>
<feature type="domain" description="Flagellar M-ring C-terminal" evidence="11">
    <location>
        <begin position="262"/>
        <end position="397"/>
    </location>
</feature>
<dbReference type="GO" id="GO:0071973">
    <property type="term" value="P:bacterial-type flagellum-dependent cell motility"/>
    <property type="evidence" value="ECO:0007669"/>
    <property type="project" value="InterPro"/>
</dbReference>
<gene>
    <name evidence="12" type="ORF">SAMN05216180_0889</name>
</gene>
<keyword evidence="8" id="KW-0975">Bacterial flagellum</keyword>
<keyword evidence="5 9" id="KW-0812">Transmembrane</keyword>
<dbReference type="NCBIfam" id="TIGR00206">
    <property type="entry name" value="fliF"/>
    <property type="match status" value="1"/>
</dbReference>
<evidence type="ECO:0000256" key="3">
    <source>
        <dbReference type="ARBA" id="ARBA00007971"/>
    </source>
</evidence>
<dbReference type="GO" id="GO:0009431">
    <property type="term" value="C:bacterial-type flagellum basal body, MS ring"/>
    <property type="evidence" value="ECO:0007669"/>
    <property type="project" value="InterPro"/>
</dbReference>
<comment type="similarity">
    <text evidence="3">Belongs to the FliF family.</text>
</comment>
<dbReference type="InterPro" id="IPR013556">
    <property type="entry name" value="Flag_M-ring_C"/>
</dbReference>
<dbReference type="PRINTS" id="PR01009">
    <property type="entry name" value="FLGMRINGFLIF"/>
</dbReference>
<evidence type="ECO:0000256" key="8">
    <source>
        <dbReference type="ARBA" id="ARBA00023143"/>
    </source>
</evidence>
<dbReference type="PROSITE" id="PS00018">
    <property type="entry name" value="EF_HAND_1"/>
    <property type="match status" value="1"/>
</dbReference>
<keyword evidence="4" id="KW-1003">Cell membrane</keyword>
<dbReference type="EMBL" id="FOCG01000001">
    <property type="protein sequence ID" value="SEM61769.1"/>
    <property type="molecule type" value="Genomic_DNA"/>
</dbReference>
<evidence type="ECO:0000313" key="12">
    <source>
        <dbReference type="EMBL" id="SEM61769.1"/>
    </source>
</evidence>
<evidence type="ECO:0000256" key="7">
    <source>
        <dbReference type="ARBA" id="ARBA00023136"/>
    </source>
</evidence>
<keyword evidence="7 9" id="KW-0472">Membrane</keyword>
<evidence type="ECO:0000256" key="6">
    <source>
        <dbReference type="ARBA" id="ARBA00022989"/>
    </source>
</evidence>
<dbReference type="GO" id="GO:0005886">
    <property type="term" value="C:plasma membrane"/>
    <property type="evidence" value="ECO:0007669"/>
    <property type="project" value="UniProtKB-SubCell"/>
</dbReference>
<dbReference type="AlphaFoldDB" id="A0A1H7ZW96"/>
<dbReference type="Pfam" id="PF01514">
    <property type="entry name" value="YscJ_FliF"/>
    <property type="match status" value="1"/>
</dbReference>
<evidence type="ECO:0000259" key="11">
    <source>
        <dbReference type="Pfam" id="PF08345"/>
    </source>
</evidence>
<dbReference type="Proteomes" id="UP000199158">
    <property type="component" value="Unassembled WGS sequence"/>
</dbReference>
<keyword evidence="13" id="KW-1185">Reference proteome</keyword>
<dbReference type="InterPro" id="IPR018247">
    <property type="entry name" value="EF_Hand_1_Ca_BS"/>
</dbReference>
<dbReference type="RefSeq" id="WP_092752038.1">
    <property type="nucleotide sequence ID" value="NZ_FOCG01000001.1"/>
</dbReference>
<dbReference type="InterPro" id="IPR045851">
    <property type="entry name" value="AMP-bd_C_sf"/>
</dbReference>
<reference evidence="12 13" key="1">
    <citation type="submission" date="2016-10" db="EMBL/GenBank/DDBJ databases">
        <authorList>
            <person name="de Groot N.N."/>
        </authorList>
    </citation>
    <scope>NUCLEOTIDE SEQUENCE [LARGE SCALE GENOMIC DNA]</scope>
    <source>
        <strain evidence="12 13">CGMCC 1.5070</strain>
    </source>
</reference>
<dbReference type="STRING" id="474960.SAMN05216180_0889"/>
<keyword evidence="12" id="KW-0966">Cell projection</keyword>
<dbReference type="PANTHER" id="PTHR30046">
    <property type="entry name" value="FLAGELLAR M-RING PROTEIN"/>
    <property type="match status" value="1"/>
</dbReference>
<dbReference type="PANTHER" id="PTHR30046:SF0">
    <property type="entry name" value="FLAGELLAR M-RING PROTEIN"/>
    <property type="match status" value="1"/>
</dbReference>
<dbReference type="OrthoDB" id="9807026at2"/>
<evidence type="ECO:0000259" key="10">
    <source>
        <dbReference type="Pfam" id="PF01514"/>
    </source>
</evidence>
<evidence type="ECO:0000256" key="9">
    <source>
        <dbReference type="SAM" id="Phobius"/>
    </source>
</evidence>
<name>A0A1H7ZW96_9FIRM</name>
<keyword evidence="6 9" id="KW-1133">Transmembrane helix</keyword>
<accession>A0A1H7ZW96</accession>
<feature type="transmembrane region" description="Helical" evidence="9">
    <location>
        <begin position="25"/>
        <end position="48"/>
    </location>
</feature>
<dbReference type="Pfam" id="PF08345">
    <property type="entry name" value="YscJ_FliF_C"/>
    <property type="match status" value="1"/>
</dbReference>
<protein>
    <submittedName>
        <fullName evidence="12">Flagellar basal-body M-ring protein/flagellar hook-basal body protein (FliF)</fullName>
    </submittedName>
</protein>
<keyword evidence="12" id="KW-0282">Flagellum</keyword>
<evidence type="ECO:0000256" key="4">
    <source>
        <dbReference type="ARBA" id="ARBA00022475"/>
    </source>
</evidence>